<feature type="region of interest" description="Disordered" evidence="1">
    <location>
        <begin position="222"/>
        <end position="244"/>
    </location>
</feature>
<dbReference type="VEuPathDB" id="FungiDB:CCM_06462"/>
<dbReference type="VEuPathDB" id="FungiDB:A9K55_008755"/>
<sequence length="244" mass="28044">MLAVWAKYTKSILRDMILSYLDSKITPDKDMDTLDKEEGSIWAKDFYLVRDGISGWIYDYGMEIGWDGDILLWNLSRGKWVTEQRTTEKILEHAAERKAHLLIQFAAHDAIIFLLRPDQKDFERAQAWSIIGSALSDYADKWAPYNESEAVTYRRRAIAAFVMAWGVSADDDAAEKELQDAVKSYLKAKRGQGQTITESKSTFESQKRLESRDCLRAQHRKNRVTKGGGARRYKSGVVKRSVRH</sequence>
<gene>
    <name evidence="2" type="ORF">A9K55_008755</name>
</gene>
<evidence type="ECO:0000256" key="1">
    <source>
        <dbReference type="SAM" id="MobiDB-lite"/>
    </source>
</evidence>
<dbReference type="EMBL" id="CP023324">
    <property type="protein sequence ID" value="ATY63041.1"/>
    <property type="molecule type" value="Genomic_DNA"/>
</dbReference>
<reference evidence="2 3" key="1">
    <citation type="journal article" date="2017" name="BMC Genomics">
        <title>Chromosome level assembly and secondary metabolite potential of the parasitic fungus Cordyceps militaris.</title>
        <authorList>
            <person name="Kramer G.J."/>
            <person name="Nodwell J.R."/>
        </authorList>
    </citation>
    <scope>NUCLEOTIDE SEQUENCE [LARGE SCALE GENOMIC DNA]</scope>
    <source>
        <strain evidence="2 3">ATCC 34164</strain>
    </source>
</reference>
<evidence type="ECO:0000313" key="3">
    <source>
        <dbReference type="Proteomes" id="UP000323067"/>
    </source>
</evidence>
<organism evidence="2 3">
    <name type="scientific">Cordyceps militaris</name>
    <name type="common">Caterpillar fungus</name>
    <name type="synonym">Clavaria militaris</name>
    <dbReference type="NCBI Taxonomy" id="73501"/>
    <lineage>
        <taxon>Eukaryota</taxon>
        <taxon>Fungi</taxon>
        <taxon>Dikarya</taxon>
        <taxon>Ascomycota</taxon>
        <taxon>Pezizomycotina</taxon>
        <taxon>Sordariomycetes</taxon>
        <taxon>Hypocreomycetidae</taxon>
        <taxon>Hypocreales</taxon>
        <taxon>Cordycipitaceae</taxon>
        <taxon>Cordyceps</taxon>
    </lineage>
</organism>
<evidence type="ECO:0000313" key="2">
    <source>
        <dbReference type="EMBL" id="ATY63041.1"/>
    </source>
</evidence>
<protein>
    <submittedName>
        <fullName evidence="2">Uncharacterized protein</fullName>
    </submittedName>
</protein>
<proteinExistence type="predicted"/>
<accession>A0A2H4SIV7</accession>
<feature type="compositionally biased region" description="Basic residues" evidence="1">
    <location>
        <begin position="222"/>
        <end position="234"/>
    </location>
</feature>
<dbReference type="AlphaFoldDB" id="A0A2H4SIV7"/>
<name>A0A2H4SIV7_CORMI</name>
<dbReference type="Proteomes" id="UP000323067">
    <property type="component" value="Chromosome vii"/>
</dbReference>